<keyword evidence="6" id="KW-1278">Translocase</keyword>
<organism evidence="9 10">
    <name type="scientific">Fluviibacter phosphoraccumulans</name>
    <dbReference type="NCBI Taxonomy" id="1751046"/>
    <lineage>
        <taxon>Bacteria</taxon>
        <taxon>Pseudomonadati</taxon>
        <taxon>Pseudomonadota</taxon>
        <taxon>Betaproteobacteria</taxon>
        <taxon>Rhodocyclales</taxon>
        <taxon>Fluviibacteraceae</taxon>
        <taxon>Fluviibacter</taxon>
    </lineage>
</organism>
<dbReference type="SUPFAM" id="SSF52540">
    <property type="entry name" value="P-loop containing nucleoside triphosphate hydrolases"/>
    <property type="match status" value="1"/>
</dbReference>
<evidence type="ECO:0000259" key="8">
    <source>
        <dbReference type="PROSITE" id="PS50893"/>
    </source>
</evidence>
<sequence length="212" mass="22900">MTTALLNAQGLACTRGNQRLFSDINLQLGAGQWLYLQGENGAGKTSLLRILAGLTLPTEGNVLWQDSPIGKQRSQYHQDLLYIGHHAGLKEDLTLTENLRAQLAIDGIQASAAAIRDALTRMGLGKRQHLPARVLSAGQKRRGLLARALLRPAKLWILDEPFNALDVQAIAQVQNLLKTHLAQGGLLVLTSHQTPDLGQDAAGFILNLSGAR</sequence>
<dbReference type="InterPro" id="IPR005895">
    <property type="entry name" value="ABC_transptr_haem_export_CcmA"/>
</dbReference>
<evidence type="ECO:0000256" key="1">
    <source>
        <dbReference type="ARBA" id="ARBA00022448"/>
    </source>
</evidence>
<feature type="domain" description="ABC transporter" evidence="8">
    <location>
        <begin position="6"/>
        <end position="211"/>
    </location>
</feature>
<evidence type="ECO:0000256" key="3">
    <source>
        <dbReference type="ARBA" id="ARBA00022741"/>
    </source>
</evidence>
<dbReference type="PANTHER" id="PTHR43499">
    <property type="entry name" value="ABC TRANSPORTER I FAMILY MEMBER 1"/>
    <property type="match status" value="1"/>
</dbReference>
<evidence type="ECO:0000313" key="10">
    <source>
        <dbReference type="Proteomes" id="UP000463961"/>
    </source>
</evidence>
<dbReference type="Proteomes" id="UP000463961">
    <property type="component" value="Chromosome"/>
</dbReference>
<dbReference type="RefSeq" id="WP_162049356.1">
    <property type="nucleotide sequence ID" value="NZ_AP022345.1"/>
</dbReference>
<dbReference type="NCBIfam" id="TIGR01189">
    <property type="entry name" value="ccmA"/>
    <property type="match status" value="1"/>
</dbReference>
<gene>
    <name evidence="9" type="primary">ccmA</name>
    <name evidence="9" type="ORF">ICHIAU1_22890</name>
</gene>
<dbReference type="InterPro" id="IPR003439">
    <property type="entry name" value="ABC_transporter-like_ATP-bd"/>
</dbReference>
<dbReference type="EMBL" id="AP022345">
    <property type="protein sequence ID" value="BBU70006.1"/>
    <property type="molecule type" value="Genomic_DNA"/>
</dbReference>
<dbReference type="NCBIfam" id="NF010061">
    <property type="entry name" value="PRK13538.1"/>
    <property type="match status" value="1"/>
</dbReference>
<dbReference type="Gene3D" id="3.40.50.300">
    <property type="entry name" value="P-loop containing nucleotide triphosphate hydrolases"/>
    <property type="match status" value="1"/>
</dbReference>
<evidence type="ECO:0000313" key="9">
    <source>
        <dbReference type="EMBL" id="BBU70006.1"/>
    </source>
</evidence>
<keyword evidence="2" id="KW-1003">Cell membrane</keyword>
<dbReference type="GO" id="GO:0005524">
    <property type="term" value="F:ATP binding"/>
    <property type="evidence" value="ECO:0007669"/>
    <property type="project" value="UniProtKB-KW"/>
</dbReference>
<proteinExistence type="predicted"/>
<dbReference type="GO" id="GO:0022857">
    <property type="term" value="F:transmembrane transporter activity"/>
    <property type="evidence" value="ECO:0007669"/>
    <property type="project" value="InterPro"/>
</dbReference>
<keyword evidence="1" id="KW-0813">Transport</keyword>
<name>A0A7R6R3Z3_9RHOO</name>
<reference evidence="10" key="1">
    <citation type="submission" date="2020-01" db="EMBL/GenBank/DDBJ databases">
        <title>Phosphoaccumulans saitamaens gen. nov., sp. nov., a polyphosphate accumulating bacterium isolated from surface river water.</title>
        <authorList>
            <person name="Watanabe K."/>
            <person name="Suda W."/>
        </authorList>
    </citation>
    <scope>NUCLEOTIDE SEQUENCE [LARGE SCALE GENOMIC DNA]</scope>
    <source>
        <strain evidence="10">ICHIAU1</strain>
    </source>
</reference>
<evidence type="ECO:0000256" key="6">
    <source>
        <dbReference type="ARBA" id="ARBA00022967"/>
    </source>
</evidence>
<accession>A0A7R6R3Z3</accession>
<dbReference type="GO" id="GO:0016887">
    <property type="term" value="F:ATP hydrolysis activity"/>
    <property type="evidence" value="ECO:0007669"/>
    <property type="project" value="InterPro"/>
</dbReference>
<dbReference type="AlphaFoldDB" id="A0A7R6R3Z3"/>
<protein>
    <submittedName>
        <fullName evidence="9">Cytochrome c biogenesis ATP-binding export protein CcmA</fullName>
    </submittedName>
</protein>
<dbReference type="PROSITE" id="PS50893">
    <property type="entry name" value="ABC_TRANSPORTER_2"/>
    <property type="match status" value="1"/>
</dbReference>
<evidence type="ECO:0000256" key="4">
    <source>
        <dbReference type="ARBA" id="ARBA00022748"/>
    </source>
</evidence>
<dbReference type="GO" id="GO:0017004">
    <property type="term" value="P:cytochrome complex assembly"/>
    <property type="evidence" value="ECO:0007669"/>
    <property type="project" value="UniProtKB-KW"/>
</dbReference>
<dbReference type="OrthoDB" id="9800654at2"/>
<keyword evidence="5 9" id="KW-0067">ATP-binding</keyword>
<dbReference type="InterPro" id="IPR027417">
    <property type="entry name" value="P-loop_NTPase"/>
</dbReference>
<dbReference type="InterPro" id="IPR003593">
    <property type="entry name" value="AAA+_ATPase"/>
</dbReference>
<keyword evidence="7" id="KW-0472">Membrane</keyword>
<keyword evidence="10" id="KW-1185">Reference proteome</keyword>
<evidence type="ECO:0000256" key="7">
    <source>
        <dbReference type="ARBA" id="ARBA00023136"/>
    </source>
</evidence>
<dbReference type="SMART" id="SM00382">
    <property type="entry name" value="AAA"/>
    <property type="match status" value="1"/>
</dbReference>
<keyword evidence="4" id="KW-0201">Cytochrome c-type biogenesis</keyword>
<dbReference type="Pfam" id="PF00005">
    <property type="entry name" value="ABC_tran"/>
    <property type="match status" value="1"/>
</dbReference>
<evidence type="ECO:0000256" key="5">
    <source>
        <dbReference type="ARBA" id="ARBA00022840"/>
    </source>
</evidence>
<dbReference type="PANTHER" id="PTHR43499:SF1">
    <property type="entry name" value="ABC TRANSPORTER I FAMILY MEMBER 1"/>
    <property type="match status" value="1"/>
</dbReference>
<keyword evidence="3" id="KW-0547">Nucleotide-binding</keyword>
<evidence type="ECO:0000256" key="2">
    <source>
        <dbReference type="ARBA" id="ARBA00022475"/>
    </source>
</evidence>